<dbReference type="PANTHER" id="PTHR12631">
    <property type="entry name" value="ALPHA-L-IDURONIDASE"/>
    <property type="match status" value="1"/>
</dbReference>
<gene>
    <name evidence="1" type="ORF">K8I29_03570</name>
</gene>
<proteinExistence type="predicted"/>
<protein>
    <recommendedName>
        <fullName evidence="3">Glycoside hydrolase family 5 domain-containing protein</fullName>
    </recommendedName>
</protein>
<dbReference type="InterPro" id="IPR013783">
    <property type="entry name" value="Ig-like_fold"/>
</dbReference>
<dbReference type="AlphaFoldDB" id="A0A953J624"/>
<dbReference type="EMBL" id="JAIOIV010000028">
    <property type="protein sequence ID" value="MBZ0155277.1"/>
    <property type="molecule type" value="Genomic_DNA"/>
</dbReference>
<sequence>MRTGIRAACILFLVFPLLAGATPLLHNFAFAESKDYYGAHSMIYTNTPADFQEALFAKTAKLGAGFIRIDVQVSEIFRDPAEPDWDEMDRLADLSQKYNLTVLGTLYSTPEGEGRCPSDGFVYKHEYCPPADYDRWAGWIRAIVERYRDVIHYWEVWNEPNKYECTGSRCNGYFYGNAAEYARLLSATYDAIKAADSSARVLLGGIFMTQDETETADWLKEVAAQAPNKFDIGNVHIRGSLGHLPSLMSTFSSQFRNAGYLGPLWVTEHGYPSDAAYQSASGYTGGELSQAQYYQESGKILLQNGASRVFITLRDNSDLLERNRSEGLLSESVDETTGEILFAEKASFPAVQELIRTFDPVMEDTTPAPAISLSSAQYTFTGDGLLHLAVFNTGTAELVVGRIATSGTNANEFRVQNDTCSGQRIAPNGDCTLQIAFVPLSSGRKSARMEIPSSVVDTPFLQGVLSETGLSLEDSGSSPSYDLKKCFRWWRVRSLRKLYCPPALVE</sequence>
<name>A0A953J624_9BACT</name>
<dbReference type="Gene3D" id="3.20.20.80">
    <property type="entry name" value="Glycosidases"/>
    <property type="match status" value="1"/>
</dbReference>
<dbReference type="Proteomes" id="UP000705867">
    <property type="component" value="Unassembled WGS sequence"/>
</dbReference>
<evidence type="ECO:0008006" key="3">
    <source>
        <dbReference type="Google" id="ProtNLM"/>
    </source>
</evidence>
<organism evidence="1 2">
    <name type="scientific">Candidatus Nitrobium versatile</name>
    <dbReference type="NCBI Taxonomy" id="2884831"/>
    <lineage>
        <taxon>Bacteria</taxon>
        <taxon>Pseudomonadati</taxon>
        <taxon>Nitrospirota</taxon>
        <taxon>Nitrospiria</taxon>
        <taxon>Nitrospirales</taxon>
        <taxon>Nitrospiraceae</taxon>
        <taxon>Candidatus Nitrobium</taxon>
    </lineage>
</organism>
<dbReference type="SUPFAM" id="SSF51445">
    <property type="entry name" value="(Trans)glycosidases"/>
    <property type="match status" value="1"/>
</dbReference>
<reference evidence="1" key="2">
    <citation type="submission" date="2021-08" db="EMBL/GenBank/DDBJ databases">
        <authorList>
            <person name="Dalcin Martins P."/>
        </authorList>
    </citation>
    <scope>NUCLEOTIDE SEQUENCE</scope>
    <source>
        <strain evidence="1">MAG_39</strain>
    </source>
</reference>
<accession>A0A953J624</accession>
<evidence type="ECO:0000313" key="1">
    <source>
        <dbReference type="EMBL" id="MBZ0155277.1"/>
    </source>
</evidence>
<dbReference type="InterPro" id="IPR051923">
    <property type="entry name" value="Glycosyl_Hydrolase_39"/>
</dbReference>
<dbReference type="GO" id="GO:0004553">
    <property type="term" value="F:hydrolase activity, hydrolyzing O-glycosyl compounds"/>
    <property type="evidence" value="ECO:0007669"/>
    <property type="project" value="TreeGrafter"/>
</dbReference>
<dbReference type="InterPro" id="IPR017853">
    <property type="entry name" value="GH"/>
</dbReference>
<evidence type="ECO:0000313" key="2">
    <source>
        <dbReference type="Proteomes" id="UP000705867"/>
    </source>
</evidence>
<reference evidence="1" key="1">
    <citation type="journal article" date="2021" name="bioRxiv">
        <title>Unraveling nitrogen, sulfur and carbon metabolic pathways and microbial community transcriptional responses to substrate deprivation and toxicity stresses in a bioreactor mimicking anoxic brackish coastal sediment conditions.</title>
        <authorList>
            <person name="Martins P.D."/>
            <person name="Echeveste M.J."/>
            <person name="Arshad A."/>
            <person name="Kurth J."/>
            <person name="Ouboter H."/>
            <person name="Jetten M.S.M."/>
            <person name="Welte C.U."/>
        </authorList>
    </citation>
    <scope>NUCLEOTIDE SEQUENCE</scope>
    <source>
        <strain evidence="1">MAG_39</strain>
    </source>
</reference>
<dbReference type="PANTHER" id="PTHR12631:SF10">
    <property type="entry name" value="BETA-XYLOSIDASE-LIKE PROTEIN-RELATED"/>
    <property type="match status" value="1"/>
</dbReference>
<comment type="caution">
    <text evidence="1">The sequence shown here is derived from an EMBL/GenBank/DDBJ whole genome shotgun (WGS) entry which is preliminary data.</text>
</comment>
<dbReference type="Gene3D" id="2.60.40.10">
    <property type="entry name" value="Immunoglobulins"/>
    <property type="match status" value="1"/>
</dbReference>